<dbReference type="GO" id="GO:0005524">
    <property type="term" value="F:ATP binding"/>
    <property type="evidence" value="ECO:0007669"/>
    <property type="project" value="UniProtKB-KW"/>
</dbReference>
<proteinExistence type="inferred from homology"/>
<dbReference type="FunFam" id="3.40.50.300:FF:000356">
    <property type="entry name" value="DNA repair protein RecN"/>
    <property type="match status" value="1"/>
</dbReference>
<evidence type="ECO:0000256" key="10">
    <source>
        <dbReference type="SAM" id="Coils"/>
    </source>
</evidence>
<evidence type="ECO:0000256" key="6">
    <source>
        <dbReference type="ARBA" id="ARBA00022840"/>
    </source>
</evidence>
<reference evidence="12 13" key="2">
    <citation type="submission" date="2009-02" db="EMBL/GenBank/DDBJ databases">
        <title>Draft genome sequence of Blautia hydrogenotrophica DSM 10507 (Ruminococcus hydrogenotrophicus DSM 10507).</title>
        <authorList>
            <person name="Sudarsanam P."/>
            <person name="Ley R."/>
            <person name="Guruge J."/>
            <person name="Turnbaugh P.J."/>
            <person name="Mahowald M."/>
            <person name="Liep D."/>
            <person name="Gordon J."/>
        </authorList>
    </citation>
    <scope>NUCLEOTIDE SEQUENCE [LARGE SCALE GENOMIC DNA]</scope>
    <source>
        <strain evidence="13">DSM 10507 / JCM 14656 / S5a33</strain>
    </source>
</reference>
<dbReference type="Gene3D" id="3.40.50.300">
    <property type="entry name" value="P-loop containing nucleotide triphosphate hydrolases"/>
    <property type="match status" value="2"/>
</dbReference>
<comment type="similarity">
    <text evidence="2 9">Belongs to the RecN family.</text>
</comment>
<feature type="coiled-coil region" evidence="10">
    <location>
        <begin position="309"/>
        <end position="371"/>
    </location>
</feature>
<dbReference type="InterPro" id="IPR003395">
    <property type="entry name" value="RecF/RecN/SMC_N"/>
</dbReference>
<protein>
    <recommendedName>
        <fullName evidence="3 9">DNA repair protein RecN</fullName>
    </recommendedName>
    <alternativeName>
        <fullName evidence="8 9">Recombination protein N</fullName>
    </alternativeName>
</protein>
<dbReference type="RefSeq" id="WP_005948756.1">
    <property type="nucleotide sequence ID" value="NZ_CP136423.1"/>
</dbReference>
<keyword evidence="10" id="KW-0175">Coiled coil</keyword>
<dbReference type="EMBL" id="ACBZ01000098">
    <property type="protein sequence ID" value="EEG49231.1"/>
    <property type="molecule type" value="Genomic_DNA"/>
</dbReference>
<dbReference type="Proteomes" id="UP000003100">
    <property type="component" value="Unassembled WGS sequence"/>
</dbReference>
<dbReference type="GeneID" id="86822097"/>
<dbReference type="HOGENOM" id="CLU_018297_3_1_9"/>
<dbReference type="PIRSF" id="PIRSF003128">
    <property type="entry name" value="RecN"/>
    <property type="match status" value="1"/>
</dbReference>
<evidence type="ECO:0000256" key="4">
    <source>
        <dbReference type="ARBA" id="ARBA00022741"/>
    </source>
</evidence>
<dbReference type="CDD" id="cd03241">
    <property type="entry name" value="ABC_RecN"/>
    <property type="match status" value="2"/>
</dbReference>
<organism evidence="12 13">
    <name type="scientific">Blautia hydrogenotrophica (strain DSM 10507 / JCM 14656 / S5a33)</name>
    <name type="common">Ruminococcus hydrogenotrophicus</name>
    <dbReference type="NCBI Taxonomy" id="476272"/>
    <lineage>
        <taxon>Bacteria</taxon>
        <taxon>Bacillati</taxon>
        <taxon>Bacillota</taxon>
        <taxon>Clostridia</taxon>
        <taxon>Lachnospirales</taxon>
        <taxon>Lachnospiraceae</taxon>
        <taxon>Blautia</taxon>
    </lineage>
</organism>
<dbReference type="NCBIfam" id="TIGR00634">
    <property type="entry name" value="recN"/>
    <property type="match status" value="1"/>
</dbReference>
<evidence type="ECO:0000256" key="3">
    <source>
        <dbReference type="ARBA" id="ARBA00021315"/>
    </source>
</evidence>
<evidence type="ECO:0000256" key="2">
    <source>
        <dbReference type="ARBA" id="ARBA00009441"/>
    </source>
</evidence>
<dbReference type="PANTHER" id="PTHR11059">
    <property type="entry name" value="DNA REPAIR PROTEIN RECN"/>
    <property type="match status" value="1"/>
</dbReference>
<evidence type="ECO:0000256" key="7">
    <source>
        <dbReference type="ARBA" id="ARBA00023204"/>
    </source>
</evidence>
<keyword evidence="4" id="KW-0547">Nucleotide-binding</keyword>
<dbReference type="AlphaFoldDB" id="C0CM13"/>
<dbReference type="InterPro" id="IPR004604">
    <property type="entry name" value="DNA_recomb/repair_RecN"/>
</dbReference>
<comment type="function">
    <text evidence="1 9">May be involved in recombinational repair of damaged DNA.</text>
</comment>
<dbReference type="PANTHER" id="PTHR11059:SF0">
    <property type="entry name" value="DNA REPAIR PROTEIN RECN"/>
    <property type="match status" value="1"/>
</dbReference>
<dbReference type="GO" id="GO:0043590">
    <property type="term" value="C:bacterial nucleoid"/>
    <property type="evidence" value="ECO:0007669"/>
    <property type="project" value="TreeGrafter"/>
</dbReference>
<evidence type="ECO:0000256" key="8">
    <source>
        <dbReference type="ARBA" id="ARBA00033408"/>
    </source>
</evidence>
<gene>
    <name evidence="12" type="ORF">RUMHYD_01888</name>
</gene>
<dbReference type="SUPFAM" id="SSF52540">
    <property type="entry name" value="P-loop containing nucleoside triphosphate hydrolases"/>
    <property type="match status" value="2"/>
</dbReference>
<name>C0CM13_BLAHS</name>
<keyword evidence="13" id="KW-1185">Reference proteome</keyword>
<keyword evidence="5 9" id="KW-0227">DNA damage</keyword>
<dbReference type="PATRIC" id="fig|476272.21.peg.2268"/>
<dbReference type="eggNOG" id="COG0497">
    <property type="taxonomic scope" value="Bacteria"/>
</dbReference>
<reference evidence="12 13" key="1">
    <citation type="submission" date="2009-01" db="EMBL/GenBank/DDBJ databases">
        <authorList>
            <person name="Fulton L."/>
            <person name="Clifton S."/>
            <person name="Fulton B."/>
            <person name="Xu J."/>
            <person name="Minx P."/>
            <person name="Pepin K.H."/>
            <person name="Johnson M."/>
            <person name="Bhonagiri V."/>
            <person name="Nash W.E."/>
            <person name="Mardis E.R."/>
            <person name="Wilson R.K."/>
        </authorList>
    </citation>
    <scope>NUCLEOTIDE SEQUENCE [LARGE SCALE GENOMIC DNA]</scope>
    <source>
        <strain evidence="13">DSM 10507 / JCM 14656 / S5a33</strain>
    </source>
</reference>
<dbReference type="GO" id="GO:0006281">
    <property type="term" value="P:DNA repair"/>
    <property type="evidence" value="ECO:0007669"/>
    <property type="project" value="UniProtKB-KW"/>
</dbReference>
<dbReference type="GO" id="GO:0006310">
    <property type="term" value="P:DNA recombination"/>
    <property type="evidence" value="ECO:0007669"/>
    <property type="project" value="InterPro"/>
</dbReference>
<evidence type="ECO:0000256" key="1">
    <source>
        <dbReference type="ARBA" id="ARBA00003618"/>
    </source>
</evidence>
<evidence type="ECO:0000256" key="5">
    <source>
        <dbReference type="ARBA" id="ARBA00022763"/>
    </source>
</evidence>
<dbReference type="Pfam" id="PF02463">
    <property type="entry name" value="SMC_N"/>
    <property type="match status" value="1"/>
</dbReference>
<evidence type="ECO:0000259" key="11">
    <source>
        <dbReference type="Pfam" id="PF02463"/>
    </source>
</evidence>
<keyword evidence="6" id="KW-0067">ATP-binding</keyword>
<comment type="caution">
    <text evidence="12">The sequence shown here is derived from an EMBL/GenBank/DDBJ whole genome shotgun (WGS) entry which is preliminary data.</text>
</comment>
<evidence type="ECO:0000313" key="12">
    <source>
        <dbReference type="EMBL" id="EEG49231.1"/>
    </source>
</evidence>
<accession>C0CM13</accession>
<feature type="domain" description="RecF/RecN/SMC N-terminal" evidence="11">
    <location>
        <begin position="5"/>
        <end position="509"/>
    </location>
</feature>
<sequence length="563" mass="64574">MLIHLHVKNLALIEEAEVDFGPGLNILTGETGAGKSILLGSMQLILGSKMSKEMIREKSSHALVELLFQIENPQVERKLAEMDISVEDGQVLLSRKIMEGRSVNKINGQTCTVSQMKEAAGLLLDIHGQHEHQSLLYPQRQLEILDAYGKEQIEPSKRKVQEAYQEYCHIRKELASMDMDESQRNRELSLLEFQLEEIEKAQLVPGEDEELEQRYRKMNNSRKIVEALQTVYLCTGYEETGCVGELLGKALQEISQVSSYDEELSQMEKSLLDIDGLLNDFNRELSSYLDSLVFEEEEFYQTEQRLDFINSLKAKYGKTLEKITSFEEEQRKKLEKLRKYQENIQELREKLEKSQNKLEKVSHDLSAIRKQYGQKLSEEIRNSLKDLNFLEVDFAIDFRRGKTYSANGFDEIEYEISTNPGEPRKPFGKVVSGGELSRIMLAIKTILADRDEIDTLIFDEIDTGISGRTAQKVSEKMAIIGRRHQVLCITHLPQIAAMADRHFEIRKLADQSETTTQIYALDKEASVRELARMLGGAQITGRVIENAREMKELARQQKNTRLK</sequence>
<evidence type="ECO:0000313" key="13">
    <source>
        <dbReference type="Proteomes" id="UP000003100"/>
    </source>
</evidence>
<dbReference type="GO" id="GO:0009432">
    <property type="term" value="P:SOS response"/>
    <property type="evidence" value="ECO:0007669"/>
    <property type="project" value="TreeGrafter"/>
</dbReference>
<keyword evidence="7 9" id="KW-0234">DNA repair</keyword>
<evidence type="ECO:0000256" key="9">
    <source>
        <dbReference type="PIRNR" id="PIRNR003128"/>
    </source>
</evidence>
<dbReference type="InterPro" id="IPR027417">
    <property type="entry name" value="P-loop_NTPase"/>
</dbReference>